<dbReference type="AlphaFoldDB" id="A0A810KW84"/>
<feature type="region of interest" description="Disordered" evidence="3">
    <location>
        <begin position="1"/>
        <end position="44"/>
    </location>
</feature>
<protein>
    <recommendedName>
        <fullName evidence="2">ATP-dependent Clp protease proteolytic subunit</fullName>
    </recommendedName>
</protein>
<dbReference type="GO" id="GO:0004252">
    <property type="term" value="F:serine-type endopeptidase activity"/>
    <property type="evidence" value="ECO:0007669"/>
    <property type="project" value="InterPro"/>
</dbReference>
<dbReference type="GO" id="GO:0006515">
    <property type="term" value="P:protein quality control for misfolded or incompletely synthesized proteins"/>
    <property type="evidence" value="ECO:0007669"/>
    <property type="project" value="TreeGrafter"/>
</dbReference>
<gene>
    <name evidence="4" type="ORF">Asera_12650</name>
</gene>
<dbReference type="PANTHER" id="PTHR10381">
    <property type="entry name" value="ATP-DEPENDENT CLP PROTEASE PROTEOLYTIC SUBUNIT"/>
    <property type="match status" value="1"/>
</dbReference>
<dbReference type="InterPro" id="IPR023562">
    <property type="entry name" value="ClpP/TepA"/>
</dbReference>
<dbReference type="InterPro" id="IPR001907">
    <property type="entry name" value="ClpP"/>
</dbReference>
<keyword evidence="5" id="KW-1185">Reference proteome</keyword>
<comment type="similarity">
    <text evidence="1 2">Belongs to the peptidase S14 family.</text>
</comment>
<dbReference type="OrthoDB" id="3825333at2"/>
<dbReference type="Gene3D" id="3.90.226.10">
    <property type="entry name" value="2-enoyl-CoA Hydratase, Chain A, domain 1"/>
    <property type="match status" value="1"/>
</dbReference>
<name>A0A810KW84_9ACTN</name>
<dbReference type="PRINTS" id="PR00127">
    <property type="entry name" value="CLPPROTEASEP"/>
</dbReference>
<evidence type="ECO:0000256" key="2">
    <source>
        <dbReference type="RuleBase" id="RU003567"/>
    </source>
</evidence>
<evidence type="ECO:0000313" key="5">
    <source>
        <dbReference type="Proteomes" id="UP000680750"/>
    </source>
</evidence>
<dbReference type="RefSeq" id="WP_030445390.1">
    <property type="nucleotide sequence ID" value="NZ_AP023354.1"/>
</dbReference>
<dbReference type="PANTHER" id="PTHR10381:SF11">
    <property type="entry name" value="ATP-DEPENDENT CLP PROTEASE PROTEOLYTIC SUBUNIT, MITOCHONDRIAL"/>
    <property type="match status" value="1"/>
</dbReference>
<accession>A0A810KW84</accession>
<dbReference type="SUPFAM" id="SSF52096">
    <property type="entry name" value="ClpP/crotonase"/>
    <property type="match status" value="1"/>
</dbReference>
<dbReference type="GO" id="GO:0004176">
    <property type="term" value="F:ATP-dependent peptidase activity"/>
    <property type="evidence" value="ECO:0007669"/>
    <property type="project" value="InterPro"/>
</dbReference>
<dbReference type="KEGG" id="aser:Asera_12650"/>
<sequence>MNNGATARYGGIPDWRPPGDPGDVPGRRPGMPDRQPDPSRFGAPDRLAAGGPASWLEQRMFEQQTVSVSGPITPELTSRVSAALMTLDALAGPRGSITMHVSSPDGELAAAFGLIDVLELMQTPVRAVALGTVGGAALGVYAAAGDRLAYPHARFVLAEPRVDELAGTAEDVTRAAGAHLRLLEDFAVRLADRTGHSQSEIESALSDRRDLSASDAIDFGLVHRLIPGRPESAPGDGR</sequence>
<dbReference type="Pfam" id="PF00574">
    <property type="entry name" value="CLP_protease"/>
    <property type="match status" value="1"/>
</dbReference>
<proteinExistence type="inferred from homology"/>
<evidence type="ECO:0000256" key="1">
    <source>
        <dbReference type="ARBA" id="ARBA00007039"/>
    </source>
</evidence>
<reference evidence="4" key="1">
    <citation type="submission" date="2020-08" db="EMBL/GenBank/DDBJ databases">
        <title>Whole genome shotgun sequence of Actinocatenispora sera NBRC 101916.</title>
        <authorList>
            <person name="Komaki H."/>
            <person name="Tamura T."/>
        </authorList>
    </citation>
    <scope>NUCLEOTIDE SEQUENCE</scope>
    <source>
        <strain evidence="4">NBRC 101916</strain>
    </source>
</reference>
<dbReference type="Proteomes" id="UP000680750">
    <property type="component" value="Chromosome"/>
</dbReference>
<evidence type="ECO:0000313" key="4">
    <source>
        <dbReference type="EMBL" id="BCJ27157.1"/>
    </source>
</evidence>
<evidence type="ECO:0000256" key="3">
    <source>
        <dbReference type="SAM" id="MobiDB-lite"/>
    </source>
</evidence>
<dbReference type="EMBL" id="AP023354">
    <property type="protein sequence ID" value="BCJ27157.1"/>
    <property type="molecule type" value="Genomic_DNA"/>
</dbReference>
<organism evidence="4 5">
    <name type="scientific">Actinocatenispora sera</name>
    <dbReference type="NCBI Taxonomy" id="390989"/>
    <lineage>
        <taxon>Bacteria</taxon>
        <taxon>Bacillati</taxon>
        <taxon>Actinomycetota</taxon>
        <taxon>Actinomycetes</taxon>
        <taxon>Micromonosporales</taxon>
        <taxon>Micromonosporaceae</taxon>
        <taxon>Actinocatenispora</taxon>
    </lineage>
</organism>
<dbReference type="GO" id="GO:0051117">
    <property type="term" value="F:ATPase binding"/>
    <property type="evidence" value="ECO:0007669"/>
    <property type="project" value="TreeGrafter"/>
</dbReference>
<dbReference type="GO" id="GO:0009368">
    <property type="term" value="C:endopeptidase Clp complex"/>
    <property type="evidence" value="ECO:0007669"/>
    <property type="project" value="TreeGrafter"/>
</dbReference>
<dbReference type="InterPro" id="IPR029045">
    <property type="entry name" value="ClpP/crotonase-like_dom_sf"/>
</dbReference>